<proteinExistence type="predicted"/>
<reference evidence="1 2" key="1">
    <citation type="journal article" date="2017" name="Genome Biol. Evol.">
        <title>Phytophthora megakarya and P. palmivora, closely related causal agents of cacao black pod rot, underwent increases in genome sizes and gene numbers by different mechanisms.</title>
        <authorList>
            <person name="Ali S.S."/>
            <person name="Shao J."/>
            <person name="Lary D.J."/>
            <person name="Kronmiller B."/>
            <person name="Shen D."/>
            <person name="Strem M.D."/>
            <person name="Amoako-Attah I."/>
            <person name="Akrofi A.Y."/>
            <person name="Begoude B.A."/>
            <person name="Ten Hoopen G.M."/>
            <person name="Coulibaly K."/>
            <person name="Kebe B.I."/>
            <person name="Melnick R.L."/>
            <person name="Guiltinan M.J."/>
            <person name="Tyler B.M."/>
            <person name="Meinhardt L.W."/>
            <person name="Bailey B.A."/>
        </authorList>
    </citation>
    <scope>NUCLEOTIDE SEQUENCE [LARGE SCALE GENOMIC DNA]</scope>
    <source>
        <strain evidence="2">sbr112.9</strain>
    </source>
</reference>
<dbReference type="Proteomes" id="UP000237271">
    <property type="component" value="Unassembled WGS sequence"/>
</dbReference>
<organism evidence="1 2">
    <name type="scientific">Phytophthora palmivora</name>
    <dbReference type="NCBI Taxonomy" id="4796"/>
    <lineage>
        <taxon>Eukaryota</taxon>
        <taxon>Sar</taxon>
        <taxon>Stramenopiles</taxon>
        <taxon>Oomycota</taxon>
        <taxon>Peronosporomycetes</taxon>
        <taxon>Peronosporales</taxon>
        <taxon>Peronosporaceae</taxon>
        <taxon>Phytophthora</taxon>
    </lineage>
</organism>
<sequence>MMLGIMSILKKDRSPIIATSDNNVIALHHCGGCLNGAIPVQSLIEDLTSKGALPNCSVAGESNTTKTL</sequence>
<comment type="caution">
    <text evidence="1">The sequence shown here is derived from an EMBL/GenBank/DDBJ whole genome shotgun (WGS) entry which is preliminary data.</text>
</comment>
<dbReference type="PANTHER" id="PTHR36234:SF5">
    <property type="entry name" value="LYSYL ENDOPEPTIDASE"/>
    <property type="match status" value="1"/>
</dbReference>
<name>A0A2P4XXF9_9STRA</name>
<dbReference type="AlphaFoldDB" id="A0A2P4XXF9"/>
<gene>
    <name evidence="1" type="ORF">PHPALM_13366</name>
</gene>
<evidence type="ECO:0000313" key="2">
    <source>
        <dbReference type="Proteomes" id="UP000237271"/>
    </source>
</evidence>
<protein>
    <submittedName>
        <fullName evidence="1">Uncharacterized protein</fullName>
    </submittedName>
</protein>
<accession>A0A2P4XXF9</accession>
<dbReference type="EMBL" id="NCKW01007244">
    <property type="protein sequence ID" value="POM70225.1"/>
    <property type="molecule type" value="Genomic_DNA"/>
</dbReference>
<evidence type="ECO:0000313" key="1">
    <source>
        <dbReference type="EMBL" id="POM70225.1"/>
    </source>
</evidence>
<dbReference type="PANTHER" id="PTHR36234">
    <property type="entry name" value="LYSYL ENDOPEPTIDASE"/>
    <property type="match status" value="1"/>
</dbReference>
<dbReference type="OrthoDB" id="115707at2759"/>
<keyword evidence="2" id="KW-1185">Reference proteome</keyword>